<name>A0A835E8Q6_9POAL</name>
<evidence type="ECO:0000256" key="14">
    <source>
        <dbReference type="SAM" id="MobiDB-lite"/>
    </source>
</evidence>
<dbReference type="PROSITE" id="PS00086">
    <property type="entry name" value="CYTOCHROME_P450"/>
    <property type="match status" value="1"/>
</dbReference>
<dbReference type="GO" id="GO:0004497">
    <property type="term" value="F:monooxygenase activity"/>
    <property type="evidence" value="ECO:0007669"/>
    <property type="project" value="UniProtKB-KW"/>
</dbReference>
<feature type="compositionally biased region" description="Low complexity" evidence="14">
    <location>
        <begin position="34"/>
        <end position="59"/>
    </location>
</feature>
<dbReference type="AlphaFoldDB" id="A0A835E8Q6"/>
<dbReference type="InterPro" id="IPR002401">
    <property type="entry name" value="Cyt_P450_E_grp-I"/>
</dbReference>
<sequence length="376" mass="41530">MGSPLRRKHPPHAHLAASGRPSRPGLEARPGDVPAAGTASRRGRAFSAGRSSSTATSTSPSPPYGAYWRALRKLCALELLCGFKVRQLAPTRDRETMSLVREVVRRCSGEGPVVVNLGELLVSCASSITGLAAFGDRCSGDLMEQFLSAISVVIFNISGFCVSDLFPSLWISGGTGTVSSTAEWVMAELMKNPDAMVKAQNEVRRAFKNIGPHDHESQMEELYYTRMVIKETLRLHPPLPLLLPRVCRETCNVGPFEVAKGSRVIINSWAIARSPEHWDDAEKFKPERFENSMADFKGTHFEYLPFGYGRRMCPGSGFGISVLELMVARLLYYFDWSLPDGMRPEELDMDMTVGASAKRTNQLHLVASPYEVLMDL</sequence>
<dbReference type="GO" id="GO:0020037">
    <property type="term" value="F:heme binding"/>
    <property type="evidence" value="ECO:0007669"/>
    <property type="project" value="InterPro"/>
</dbReference>
<evidence type="ECO:0000256" key="1">
    <source>
        <dbReference type="ARBA" id="ARBA00001971"/>
    </source>
</evidence>
<protein>
    <recommendedName>
        <fullName evidence="17">Cytochrome P450</fullName>
    </recommendedName>
</protein>
<evidence type="ECO:0000256" key="5">
    <source>
        <dbReference type="ARBA" id="ARBA00022692"/>
    </source>
</evidence>
<dbReference type="PRINTS" id="PR00463">
    <property type="entry name" value="EP450I"/>
</dbReference>
<keyword evidence="10 13" id="KW-0503">Monooxygenase</keyword>
<comment type="cofactor">
    <cofactor evidence="1 12">
        <name>heme</name>
        <dbReference type="ChEBI" id="CHEBI:30413"/>
    </cofactor>
</comment>
<gene>
    <name evidence="15" type="ORF">HU200_047558</name>
</gene>
<reference evidence="15" key="1">
    <citation type="submission" date="2020-07" db="EMBL/GenBank/DDBJ databases">
        <title>Genome sequence and genetic diversity analysis of an under-domesticated orphan crop, white fonio (Digitaria exilis).</title>
        <authorList>
            <person name="Bennetzen J.L."/>
            <person name="Chen S."/>
            <person name="Ma X."/>
            <person name="Wang X."/>
            <person name="Yssel A.E.J."/>
            <person name="Chaluvadi S.R."/>
            <person name="Johnson M."/>
            <person name="Gangashetty P."/>
            <person name="Hamidou F."/>
            <person name="Sanogo M.D."/>
            <person name="Zwaenepoel A."/>
            <person name="Wallace J."/>
            <person name="Van De Peer Y."/>
            <person name="Van Deynze A."/>
        </authorList>
    </citation>
    <scope>NUCLEOTIDE SEQUENCE</scope>
    <source>
        <tissue evidence="15">Leaves</tissue>
    </source>
</reference>
<keyword evidence="8 13" id="KW-0560">Oxidoreductase</keyword>
<dbReference type="InterPro" id="IPR017972">
    <property type="entry name" value="Cyt_P450_CS"/>
</dbReference>
<keyword evidence="11" id="KW-0472">Membrane</keyword>
<evidence type="ECO:0000313" key="16">
    <source>
        <dbReference type="Proteomes" id="UP000636709"/>
    </source>
</evidence>
<comment type="subcellular location">
    <subcellularLocation>
        <location evidence="2">Membrane</location>
        <topology evidence="2">Single-pass membrane protein</topology>
    </subcellularLocation>
</comment>
<dbReference type="EMBL" id="JACEFO010002177">
    <property type="protein sequence ID" value="KAF8676053.1"/>
    <property type="molecule type" value="Genomic_DNA"/>
</dbReference>
<keyword evidence="16" id="KW-1185">Reference proteome</keyword>
<evidence type="ECO:0000256" key="11">
    <source>
        <dbReference type="ARBA" id="ARBA00023136"/>
    </source>
</evidence>
<dbReference type="InterPro" id="IPR052306">
    <property type="entry name" value="CYP450_71D"/>
</dbReference>
<keyword evidence="6 12" id="KW-0479">Metal-binding</keyword>
<evidence type="ECO:0000256" key="8">
    <source>
        <dbReference type="ARBA" id="ARBA00023002"/>
    </source>
</evidence>
<dbReference type="SUPFAM" id="SSF48264">
    <property type="entry name" value="Cytochrome P450"/>
    <property type="match status" value="1"/>
</dbReference>
<dbReference type="PRINTS" id="PR00385">
    <property type="entry name" value="P450"/>
</dbReference>
<keyword evidence="4 12" id="KW-0349">Heme</keyword>
<dbReference type="Proteomes" id="UP000636709">
    <property type="component" value="Unassembled WGS sequence"/>
</dbReference>
<organism evidence="15 16">
    <name type="scientific">Digitaria exilis</name>
    <dbReference type="NCBI Taxonomy" id="1010633"/>
    <lineage>
        <taxon>Eukaryota</taxon>
        <taxon>Viridiplantae</taxon>
        <taxon>Streptophyta</taxon>
        <taxon>Embryophyta</taxon>
        <taxon>Tracheophyta</taxon>
        <taxon>Spermatophyta</taxon>
        <taxon>Magnoliopsida</taxon>
        <taxon>Liliopsida</taxon>
        <taxon>Poales</taxon>
        <taxon>Poaceae</taxon>
        <taxon>PACMAD clade</taxon>
        <taxon>Panicoideae</taxon>
        <taxon>Panicodae</taxon>
        <taxon>Paniceae</taxon>
        <taxon>Anthephorinae</taxon>
        <taxon>Digitaria</taxon>
    </lineage>
</organism>
<evidence type="ECO:0000256" key="12">
    <source>
        <dbReference type="PIRSR" id="PIRSR602401-1"/>
    </source>
</evidence>
<dbReference type="GO" id="GO:0005506">
    <property type="term" value="F:iron ion binding"/>
    <property type="evidence" value="ECO:0007669"/>
    <property type="project" value="InterPro"/>
</dbReference>
<evidence type="ECO:0000256" key="9">
    <source>
        <dbReference type="ARBA" id="ARBA00023004"/>
    </source>
</evidence>
<dbReference type="Pfam" id="PF00067">
    <property type="entry name" value="p450"/>
    <property type="match status" value="1"/>
</dbReference>
<evidence type="ECO:0000256" key="10">
    <source>
        <dbReference type="ARBA" id="ARBA00023033"/>
    </source>
</evidence>
<dbReference type="GO" id="GO:0016705">
    <property type="term" value="F:oxidoreductase activity, acting on paired donors, with incorporation or reduction of molecular oxygen"/>
    <property type="evidence" value="ECO:0007669"/>
    <property type="project" value="InterPro"/>
</dbReference>
<keyword evidence="5" id="KW-0812">Transmembrane</keyword>
<dbReference type="PANTHER" id="PTHR47953">
    <property type="entry name" value="OS08G0105600 PROTEIN"/>
    <property type="match status" value="1"/>
</dbReference>
<feature type="compositionally biased region" description="Basic residues" evidence="14">
    <location>
        <begin position="1"/>
        <end position="12"/>
    </location>
</feature>
<dbReference type="InterPro" id="IPR001128">
    <property type="entry name" value="Cyt_P450"/>
</dbReference>
<dbReference type="PANTHER" id="PTHR47953:SF19">
    <property type="entry name" value="OS06G0641600 PROTEIN"/>
    <property type="match status" value="1"/>
</dbReference>
<proteinExistence type="inferred from homology"/>
<evidence type="ECO:0000313" key="15">
    <source>
        <dbReference type="EMBL" id="KAF8676053.1"/>
    </source>
</evidence>
<comment type="caution">
    <text evidence="15">The sequence shown here is derived from an EMBL/GenBank/DDBJ whole genome shotgun (WGS) entry which is preliminary data.</text>
</comment>
<keyword evidence="7" id="KW-1133">Transmembrane helix</keyword>
<evidence type="ECO:0000256" key="4">
    <source>
        <dbReference type="ARBA" id="ARBA00022617"/>
    </source>
</evidence>
<comment type="similarity">
    <text evidence="3 13">Belongs to the cytochrome P450 family.</text>
</comment>
<dbReference type="FunFam" id="1.10.630.10:FF:000126">
    <property type="entry name" value="Predicted protein"/>
    <property type="match status" value="1"/>
</dbReference>
<feature type="binding site" description="axial binding residue" evidence="12">
    <location>
        <position position="313"/>
    </location>
    <ligand>
        <name>heme</name>
        <dbReference type="ChEBI" id="CHEBI:30413"/>
    </ligand>
    <ligandPart>
        <name>Fe</name>
        <dbReference type="ChEBI" id="CHEBI:18248"/>
    </ligandPart>
</feature>
<accession>A0A835E8Q6</accession>
<evidence type="ECO:0000256" key="13">
    <source>
        <dbReference type="RuleBase" id="RU000461"/>
    </source>
</evidence>
<evidence type="ECO:0000256" key="3">
    <source>
        <dbReference type="ARBA" id="ARBA00010617"/>
    </source>
</evidence>
<evidence type="ECO:0000256" key="6">
    <source>
        <dbReference type="ARBA" id="ARBA00022723"/>
    </source>
</evidence>
<keyword evidence="9 12" id="KW-0408">Iron</keyword>
<dbReference type="GO" id="GO:0016020">
    <property type="term" value="C:membrane"/>
    <property type="evidence" value="ECO:0007669"/>
    <property type="project" value="UniProtKB-SubCell"/>
</dbReference>
<evidence type="ECO:0000256" key="7">
    <source>
        <dbReference type="ARBA" id="ARBA00022989"/>
    </source>
</evidence>
<evidence type="ECO:0000256" key="2">
    <source>
        <dbReference type="ARBA" id="ARBA00004167"/>
    </source>
</evidence>
<dbReference type="InterPro" id="IPR036396">
    <property type="entry name" value="Cyt_P450_sf"/>
</dbReference>
<feature type="region of interest" description="Disordered" evidence="14">
    <location>
        <begin position="1"/>
        <end position="62"/>
    </location>
</feature>
<dbReference type="Gene3D" id="1.10.630.10">
    <property type="entry name" value="Cytochrome P450"/>
    <property type="match status" value="2"/>
</dbReference>
<evidence type="ECO:0008006" key="17">
    <source>
        <dbReference type="Google" id="ProtNLM"/>
    </source>
</evidence>
<dbReference type="OrthoDB" id="1470350at2759"/>